<organism evidence="1 2">
    <name type="scientific">Mucilaginibacter pocheonensis</name>
    <dbReference type="NCBI Taxonomy" id="398050"/>
    <lineage>
        <taxon>Bacteria</taxon>
        <taxon>Pseudomonadati</taxon>
        <taxon>Bacteroidota</taxon>
        <taxon>Sphingobacteriia</taxon>
        <taxon>Sphingobacteriales</taxon>
        <taxon>Sphingobacteriaceae</taxon>
        <taxon>Mucilaginibacter</taxon>
    </lineage>
</organism>
<name>A0ABU1TE98_9SPHI</name>
<dbReference type="RefSeq" id="WP_310098446.1">
    <property type="nucleotide sequence ID" value="NZ_JAVDUU010000003.1"/>
</dbReference>
<accession>A0ABU1TE98</accession>
<gene>
    <name evidence="1" type="ORF">J2W55_003555</name>
</gene>
<reference evidence="1 2" key="1">
    <citation type="submission" date="2023-07" db="EMBL/GenBank/DDBJ databases">
        <title>Sorghum-associated microbial communities from plants grown in Nebraska, USA.</title>
        <authorList>
            <person name="Schachtman D."/>
        </authorList>
    </citation>
    <scope>NUCLEOTIDE SEQUENCE [LARGE SCALE GENOMIC DNA]</scope>
    <source>
        <strain evidence="1 2">3262</strain>
    </source>
</reference>
<protein>
    <submittedName>
        <fullName evidence="1">Uncharacterized protein</fullName>
    </submittedName>
</protein>
<sequence length="161" mass="18829">MNPDDFHRLCDHYLFFEGEDEFDGIVPVGQVEGKQKARKGTPDTHIMRSINRMKTIFKATGTKAQEHFAELLEIFEKENKRFDHFAKTRWDECGVRLISGEAKLAEINERSLQRVKAVLEKIQHSADYLEHRVFVGKQIAYCQRSAIREGKHNFLRKIIKP</sequence>
<proteinExistence type="predicted"/>
<keyword evidence="2" id="KW-1185">Reference proteome</keyword>
<evidence type="ECO:0000313" key="2">
    <source>
        <dbReference type="Proteomes" id="UP001247620"/>
    </source>
</evidence>
<dbReference type="EMBL" id="JAVDUU010000003">
    <property type="protein sequence ID" value="MDR6943702.1"/>
    <property type="molecule type" value="Genomic_DNA"/>
</dbReference>
<evidence type="ECO:0000313" key="1">
    <source>
        <dbReference type="EMBL" id="MDR6943702.1"/>
    </source>
</evidence>
<comment type="caution">
    <text evidence="1">The sequence shown here is derived from an EMBL/GenBank/DDBJ whole genome shotgun (WGS) entry which is preliminary data.</text>
</comment>
<dbReference type="Proteomes" id="UP001247620">
    <property type="component" value="Unassembled WGS sequence"/>
</dbReference>